<protein>
    <submittedName>
        <fullName evidence="2">Uncharacterized protein</fullName>
    </submittedName>
</protein>
<dbReference type="AlphaFoldDB" id="A0AAW2L1W7"/>
<gene>
    <name evidence="2" type="ORF">Sradi_5679200</name>
</gene>
<dbReference type="EMBL" id="JACGWJ010000026">
    <property type="protein sequence ID" value="KAL0312799.1"/>
    <property type="molecule type" value="Genomic_DNA"/>
</dbReference>
<feature type="compositionally biased region" description="Low complexity" evidence="1">
    <location>
        <begin position="13"/>
        <end position="22"/>
    </location>
</feature>
<evidence type="ECO:0000313" key="2">
    <source>
        <dbReference type="EMBL" id="KAL0312799.1"/>
    </source>
</evidence>
<comment type="caution">
    <text evidence="2">The sequence shown here is derived from an EMBL/GenBank/DDBJ whole genome shotgun (WGS) entry which is preliminary data.</text>
</comment>
<feature type="compositionally biased region" description="Polar residues" evidence="1">
    <location>
        <begin position="1"/>
        <end position="12"/>
    </location>
</feature>
<name>A0AAW2L1W7_SESRA</name>
<feature type="compositionally biased region" description="Basic and acidic residues" evidence="1">
    <location>
        <begin position="109"/>
        <end position="127"/>
    </location>
</feature>
<sequence>MAQSPEFSWSNNQQQGPARPLQPRQPPPQEPKSNLEEMFSKFITATDTRFQNQDARLQSQEASIRNIEMQIGQLVSIVSGRREGQLPSDTEKNPKEQVNAVTLKNGKTLGEEPLRKQMEETPDQRRS</sequence>
<feature type="region of interest" description="Disordered" evidence="1">
    <location>
        <begin position="81"/>
        <end position="127"/>
    </location>
</feature>
<reference evidence="2" key="2">
    <citation type="journal article" date="2024" name="Plant">
        <title>Genomic evolution and insights into agronomic trait innovations of Sesamum species.</title>
        <authorList>
            <person name="Miao H."/>
            <person name="Wang L."/>
            <person name="Qu L."/>
            <person name="Liu H."/>
            <person name="Sun Y."/>
            <person name="Le M."/>
            <person name="Wang Q."/>
            <person name="Wei S."/>
            <person name="Zheng Y."/>
            <person name="Lin W."/>
            <person name="Duan Y."/>
            <person name="Cao H."/>
            <person name="Xiong S."/>
            <person name="Wang X."/>
            <person name="Wei L."/>
            <person name="Li C."/>
            <person name="Ma Q."/>
            <person name="Ju M."/>
            <person name="Zhao R."/>
            <person name="Li G."/>
            <person name="Mu C."/>
            <person name="Tian Q."/>
            <person name="Mei H."/>
            <person name="Zhang T."/>
            <person name="Gao T."/>
            <person name="Zhang H."/>
        </authorList>
    </citation>
    <scope>NUCLEOTIDE SEQUENCE</scope>
    <source>
        <strain evidence="2">G02</strain>
    </source>
</reference>
<reference evidence="2" key="1">
    <citation type="submission" date="2020-06" db="EMBL/GenBank/DDBJ databases">
        <authorList>
            <person name="Li T."/>
            <person name="Hu X."/>
            <person name="Zhang T."/>
            <person name="Song X."/>
            <person name="Zhang H."/>
            <person name="Dai N."/>
            <person name="Sheng W."/>
            <person name="Hou X."/>
            <person name="Wei L."/>
        </authorList>
    </citation>
    <scope>NUCLEOTIDE SEQUENCE</scope>
    <source>
        <strain evidence="2">G02</strain>
        <tissue evidence="2">Leaf</tissue>
    </source>
</reference>
<proteinExistence type="predicted"/>
<evidence type="ECO:0000256" key="1">
    <source>
        <dbReference type="SAM" id="MobiDB-lite"/>
    </source>
</evidence>
<feature type="compositionally biased region" description="Basic and acidic residues" evidence="1">
    <location>
        <begin position="81"/>
        <end position="95"/>
    </location>
</feature>
<feature type="region of interest" description="Disordered" evidence="1">
    <location>
        <begin position="1"/>
        <end position="33"/>
    </location>
</feature>
<accession>A0AAW2L1W7</accession>
<organism evidence="2">
    <name type="scientific">Sesamum radiatum</name>
    <name type="common">Black benniseed</name>
    <dbReference type="NCBI Taxonomy" id="300843"/>
    <lineage>
        <taxon>Eukaryota</taxon>
        <taxon>Viridiplantae</taxon>
        <taxon>Streptophyta</taxon>
        <taxon>Embryophyta</taxon>
        <taxon>Tracheophyta</taxon>
        <taxon>Spermatophyta</taxon>
        <taxon>Magnoliopsida</taxon>
        <taxon>eudicotyledons</taxon>
        <taxon>Gunneridae</taxon>
        <taxon>Pentapetalae</taxon>
        <taxon>asterids</taxon>
        <taxon>lamiids</taxon>
        <taxon>Lamiales</taxon>
        <taxon>Pedaliaceae</taxon>
        <taxon>Sesamum</taxon>
    </lineage>
</organism>